<dbReference type="AlphaFoldDB" id="A0A5B8MQI3"/>
<evidence type="ECO:0000256" key="3">
    <source>
        <dbReference type="ARBA" id="ARBA00008349"/>
    </source>
</evidence>
<name>A0A5B8MQI3_9CHLO</name>
<dbReference type="InterPro" id="IPR013657">
    <property type="entry name" value="SCL35B1-4/HUT1"/>
</dbReference>
<evidence type="ECO:0000256" key="10">
    <source>
        <dbReference type="SAM" id="MobiDB-lite"/>
    </source>
</evidence>
<evidence type="ECO:0000256" key="1">
    <source>
        <dbReference type="ARBA" id="ARBA00004439"/>
    </source>
</evidence>
<keyword evidence="7" id="KW-0333">Golgi apparatus</keyword>
<feature type="transmembrane region" description="Helical" evidence="11">
    <location>
        <begin position="178"/>
        <end position="196"/>
    </location>
</feature>
<dbReference type="Proteomes" id="UP000316726">
    <property type="component" value="Chromosome 6"/>
</dbReference>
<feature type="transmembrane region" description="Helical" evidence="11">
    <location>
        <begin position="273"/>
        <end position="293"/>
    </location>
</feature>
<feature type="transmembrane region" description="Helical" evidence="11">
    <location>
        <begin position="149"/>
        <end position="171"/>
    </location>
</feature>
<dbReference type="OrthoDB" id="417037at2759"/>
<dbReference type="Pfam" id="PF08449">
    <property type="entry name" value="UAA"/>
    <property type="match status" value="1"/>
</dbReference>
<dbReference type="PANTHER" id="PTHR11132">
    <property type="entry name" value="SOLUTE CARRIER FAMILY 35"/>
    <property type="match status" value="1"/>
</dbReference>
<feature type="region of interest" description="Disordered" evidence="10">
    <location>
        <begin position="1"/>
        <end position="48"/>
    </location>
</feature>
<dbReference type="GO" id="GO:0030659">
    <property type="term" value="C:cytoplasmic vesicle membrane"/>
    <property type="evidence" value="ECO:0007669"/>
    <property type="project" value="UniProtKB-SubCell"/>
</dbReference>
<evidence type="ECO:0000256" key="2">
    <source>
        <dbReference type="ARBA" id="ARBA00004653"/>
    </source>
</evidence>
<reference evidence="12 13" key="1">
    <citation type="submission" date="2018-07" db="EMBL/GenBank/DDBJ databases">
        <title>The complete nuclear genome of the prasinophyte Chloropicon primus (CCMP1205).</title>
        <authorList>
            <person name="Pombert J.-F."/>
            <person name="Otis C."/>
            <person name="Turmel M."/>
            <person name="Lemieux C."/>
        </authorList>
    </citation>
    <scope>NUCLEOTIDE SEQUENCE [LARGE SCALE GENOMIC DNA]</scope>
    <source>
        <strain evidence="12 13">CCMP1205</strain>
    </source>
</reference>
<evidence type="ECO:0000256" key="4">
    <source>
        <dbReference type="ARBA" id="ARBA00022448"/>
    </source>
</evidence>
<evidence type="ECO:0000256" key="6">
    <source>
        <dbReference type="ARBA" id="ARBA00022989"/>
    </source>
</evidence>
<dbReference type="GO" id="GO:0000139">
    <property type="term" value="C:Golgi membrane"/>
    <property type="evidence" value="ECO:0007669"/>
    <property type="project" value="UniProtKB-SubCell"/>
</dbReference>
<evidence type="ECO:0000256" key="11">
    <source>
        <dbReference type="SAM" id="Phobius"/>
    </source>
</evidence>
<proteinExistence type="inferred from homology"/>
<sequence>MDLSPSTNKVTKDVHRTLPSYDIESSPSSGRRSRTTSEANGVDERLLGPAKDKKGKNLQIVFIVVFQLATSISMTLINKAAVRALPYPITLLLFQTLGTVLILEGGKALRLLHYDGFKWEKGGKKFLGVSIAFVIPMVFNMMALEHVSVATVVVFRQVSTALVAVGEFVLFKKKFKMLVILSILLGILGSLEYGFSATDFKFLGYLYSFLYAVSMAINALYVKGIFDQLPQMSSWEKTYYQNLEGSPFLLLMALPIESISSCVSDMAKLSYQSWVVILMSCFAGFAVSVAGILARTALSPTSFNILGNMSKPMTVLLSFFLFGVESSMKALAGLGMVLVAGVLYSYASRKK</sequence>
<keyword evidence="5 11" id="KW-0812">Transmembrane</keyword>
<keyword evidence="9" id="KW-0968">Cytoplasmic vesicle</keyword>
<comment type="subcellular location">
    <subcellularLocation>
        <location evidence="1">Cytoplasmic vesicle membrane</location>
        <topology evidence="1">Multi-pass membrane protein</topology>
    </subcellularLocation>
    <subcellularLocation>
        <location evidence="2">Golgi apparatus membrane</location>
        <topology evidence="2">Multi-pass membrane protein</topology>
    </subcellularLocation>
</comment>
<gene>
    <name evidence="12" type="ORF">A3770_06p43930</name>
</gene>
<keyword evidence="8 11" id="KW-0472">Membrane</keyword>
<dbReference type="SUPFAM" id="SSF103481">
    <property type="entry name" value="Multidrug resistance efflux transporter EmrE"/>
    <property type="match status" value="2"/>
</dbReference>
<protein>
    <submittedName>
        <fullName evidence="12">Solute carrier protein</fullName>
    </submittedName>
</protein>
<evidence type="ECO:0000313" key="12">
    <source>
        <dbReference type="EMBL" id="QDZ21875.1"/>
    </source>
</evidence>
<evidence type="ECO:0000256" key="9">
    <source>
        <dbReference type="ARBA" id="ARBA00023329"/>
    </source>
</evidence>
<comment type="similarity">
    <text evidence="3">Belongs to the nucleotide-sugar transporter family. UDP-galactose:UMP antiporter (TC 2.A.7.11) subfamily.</text>
</comment>
<evidence type="ECO:0000313" key="13">
    <source>
        <dbReference type="Proteomes" id="UP000316726"/>
    </source>
</evidence>
<organism evidence="12 13">
    <name type="scientific">Chloropicon primus</name>
    <dbReference type="NCBI Taxonomy" id="1764295"/>
    <lineage>
        <taxon>Eukaryota</taxon>
        <taxon>Viridiplantae</taxon>
        <taxon>Chlorophyta</taxon>
        <taxon>Chloropicophyceae</taxon>
        <taxon>Chloropicales</taxon>
        <taxon>Chloropicaceae</taxon>
        <taxon>Chloropicon</taxon>
    </lineage>
</organism>
<keyword evidence="13" id="KW-1185">Reference proteome</keyword>
<feature type="transmembrane region" description="Helical" evidence="11">
    <location>
        <begin position="60"/>
        <end position="78"/>
    </location>
</feature>
<feature type="transmembrane region" description="Helical" evidence="11">
    <location>
        <begin position="330"/>
        <end position="347"/>
    </location>
</feature>
<evidence type="ECO:0000256" key="7">
    <source>
        <dbReference type="ARBA" id="ARBA00023034"/>
    </source>
</evidence>
<feature type="transmembrane region" description="Helical" evidence="11">
    <location>
        <begin position="126"/>
        <end position="143"/>
    </location>
</feature>
<dbReference type="InterPro" id="IPR050186">
    <property type="entry name" value="TPT_transporter"/>
</dbReference>
<dbReference type="InterPro" id="IPR037185">
    <property type="entry name" value="EmrE-like"/>
</dbReference>
<dbReference type="EMBL" id="CP031039">
    <property type="protein sequence ID" value="QDZ21875.1"/>
    <property type="molecule type" value="Genomic_DNA"/>
</dbReference>
<evidence type="ECO:0000256" key="8">
    <source>
        <dbReference type="ARBA" id="ARBA00023136"/>
    </source>
</evidence>
<dbReference type="GO" id="GO:0055085">
    <property type="term" value="P:transmembrane transport"/>
    <property type="evidence" value="ECO:0007669"/>
    <property type="project" value="InterPro"/>
</dbReference>
<keyword evidence="6 11" id="KW-1133">Transmembrane helix</keyword>
<feature type="transmembrane region" description="Helical" evidence="11">
    <location>
        <begin position="202"/>
        <end position="226"/>
    </location>
</feature>
<feature type="transmembrane region" description="Helical" evidence="11">
    <location>
        <begin position="84"/>
        <end position="105"/>
    </location>
</feature>
<evidence type="ECO:0000256" key="5">
    <source>
        <dbReference type="ARBA" id="ARBA00022692"/>
    </source>
</evidence>
<accession>A0A5B8MQI3</accession>
<keyword evidence="4" id="KW-0813">Transport</keyword>